<sequence length="300" mass="30586">MTTARSTRATARSTRTAAVPETRTAAAPKPRAPRDRLTPVAGCVVALFVLLAVLGPLIAPHDPNAVDPLGVNAGPSPAHPLGTDDTGRDLLSRLITGARASLAAPAVVILVSTTLGTLLALAAAWSGGLLDRIVSGALDIVFGFPGLIMAVIAAAVFGAGLAAPIAALSVAYLPLVTRVVRSAAIRERHLPYVSALQLLGAPTARIWLRHLLPNLLPLVLVQATIGFGYALLDVAAISFLGLGSRPPAPEWGLMVSNGAPSILAGQPQQSLYAGLAVLVVVVAFNLLGTGLSRRLPGANA</sequence>
<dbReference type="PROSITE" id="PS00503">
    <property type="entry name" value="PECTINESTERASE_2"/>
    <property type="match status" value="1"/>
</dbReference>
<feature type="transmembrane region" description="Helical" evidence="8">
    <location>
        <begin position="215"/>
        <end position="242"/>
    </location>
</feature>
<comment type="similarity">
    <text evidence="8">Belongs to the binding-protein-dependent transport system permease family.</text>
</comment>
<feature type="transmembrane region" description="Helical" evidence="8">
    <location>
        <begin position="102"/>
        <end position="125"/>
    </location>
</feature>
<dbReference type="Pfam" id="PF12911">
    <property type="entry name" value="OppC_N"/>
    <property type="match status" value="1"/>
</dbReference>
<dbReference type="InterPro" id="IPR000515">
    <property type="entry name" value="MetI-like"/>
</dbReference>
<dbReference type="CDD" id="cd06261">
    <property type="entry name" value="TM_PBP2"/>
    <property type="match status" value="1"/>
</dbReference>
<evidence type="ECO:0000256" key="6">
    <source>
        <dbReference type="ARBA" id="ARBA00023136"/>
    </source>
</evidence>
<gene>
    <name evidence="11" type="ORF">GCM10023235_04340</name>
</gene>
<evidence type="ECO:0000259" key="10">
    <source>
        <dbReference type="PROSITE" id="PS50928"/>
    </source>
</evidence>
<keyword evidence="4 8" id="KW-0812">Transmembrane</keyword>
<dbReference type="InterPro" id="IPR050366">
    <property type="entry name" value="BP-dependent_transpt_permease"/>
</dbReference>
<dbReference type="Proteomes" id="UP001501752">
    <property type="component" value="Unassembled WGS sequence"/>
</dbReference>
<reference evidence="12" key="1">
    <citation type="journal article" date="2019" name="Int. J. Syst. Evol. Microbiol.">
        <title>The Global Catalogue of Microorganisms (GCM) 10K type strain sequencing project: providing services to taxonomists for standard genome sequencing and annotation.</title>
        <authorList>
            <consortium name="The Broad Institute Genomics Platform"/>
            <consortium name="The Broad Institute Genome Sequencing Center for Infectious Disease"/>
            <person name="Wu L."/>
            <person name="Ma J."/>
        </authorList>
    </citation>
    <scope>NUCLEOTIDE SEQUENCE [LARGE SCALE GENOMIC DNA]</scope>
    <source>
        <strain evidence="12">JCM 13006</strain>
    </source>
</reference>
<accession>A0ABP9D8J5</accession>
<dbReference type="PANTHER" id="PTHR43386">
    <property type="entry name" value="OLIGOPEPTIDE TRANSPORT SYSTEM PERMEASE PROTEIN APPC"/>
    <property type="match status" value="1"/>
</dbReference>
<dbReference type="PANTHER" id="PTHR43386:SF1">
    <property type="entry name" value="D,D-DIPEPTIDE TRANSPORT SYSTEM PERMEASE PROTEIN DDPC-RELATED"/>
    <property type="match status" value="1"/>
</dbReference>
<dbReference type="InterPro" id="IPR035906">
    <property type="entry name" value="MetI-like_sf"/>
</dbReference>
<dbReference type="Gene3D" id="1.10.3720.10">
    <property type="entry name" value="MetI-like"/>
    <property type="match status" value="1"/>
</dbReference>
<feature type="transmembrane region" description="Helical" evidence="8">
    <location>
        <begin position="37"/>
        <end position="59"/>
    </location>
</feature>
<evidence type="ECO:0000256" key="5">
    <source>
        <dbReference type="ARBA" id="ARBA00022989"/>
    </source>
</evidence>
<evidence type="ECO:0000256" key="9">
    <source>
        <dbReference type="SAM" id="MobiDB-lite"/>
    </source>
</evidence>
<dbReference type="InterPro" id="IPR025966">
    <property type="entry name" value="OppC_N"/>
</dbReference>
<feature type="transmembrane region" description="Helical" evidence="8">
    <location>
        <begin position="271"/>
        <end position="291"/>
    </location>
</feature>
<dbReference type="EMBL" id="BAABIS010000001">
    <property type="protein sequence ID" value="GAA4833016.1"/>
    <property type="molecule type" value="Genomic_DNA"/>
</dbReference>
<keyword evidence="6 8" id="KW-0472">Membrane</keyword>
<name>A0ABP9D8J5_9ACTN</name>
<comment type="caution">
    <text evidence="11">The sequence shown here is derived from an EMBL/GenBank/DDBJ whole genome shotgun (WGS) entry which is preliminary data.</text>
</comment>
<evidence type="ECO:0000256" key="8">
    <source>
        <dbReference type="RuleBase" id="RU363032"/>
    </source>
</evidence>
<keyword evidence="3" id="KW-1003">Cell membrane</keyword>
<keyword evidence="5 8" id="KW-1133">Transmembrane helix</keyword>
<keyword evidence="12" id="KW-1185">Reference proteome</keyword>
<evidence type="ECO:0000313" key="12">
    <source>
        <dbReference type="Proteomes" id="UP001501752"/>
    </source>
</evidence>
<keyword evidence="2 8" id="KW-0813">Transport</keyword>
<dbReference type="SUPFAM" id="SSF161098">
    <property type="entry name" value="MetI-like"/>
    <property type="match status" value="1"/>
</dbReference>
<feature type="active site" evidence="7">
    <location>
        <position position="139"/>
    </location>
</feature>
<evidence type="ECO:0000313" key="11">
    <source>
        <dbReference type="EMBL" id="GAA4833016.1"/>
    </source>
</evidence>
<feature type="domain" description="ABC transmembrane type-1" evidence="10">
    <location>
        <begin position="98"/>
        <end position="288"/>
    </location>
</feature>
<protein>
    <submittedName>
        <fullName evidence="11">ABC transporter permease</fullName>
    </submittedName>
</protein>
<feature type="region of interest" description="Disordered" evidence="9">
    <location>
        <begin position="1"/>
        <end position="33"/>
    </location>
</feature>
<dbReference type="RefSeq" id="WP_345695033.1">
    <property type="nucleotide sequence ID" value="NZ_BAABIS010000001.1"/>
</dbReference>
<evidence type="ECO:0000256" key="4">
    <source>
        <dbReference type="ARBA" id="ARBA00022692"/>
    </source>
</evidence>
<proteinExistence type="inferred from homology"/>
<evidence type="ECO:0000256" key="3">
    <source>
        <dbReference type="ARBA" id="ARBA00022475"/>
    </source>
</evidence>
<comment type="subcellular location">
    <subcellularLocation>
        <location evidence="1 8">Cell membrane</location>
        <topology evidence="1 8">Multi-pass membrane protein</topology>
    </subcellularLocation>
</comment>
<evidence type="ECO:0000256" key="7">
    <source>
        <dbReference type="PROSITE-ProRule" id="PRU10040"/>
    </source>
</evidence>
<dbReference type="InterPro" id="IPR033131">
    <property type="entry name" value="Pectinesterase_Asp_AS"/>
</dbReference>
<organism evidence="11 12">
    <name type="scientific">Kitasatospora terrestris</name>
    <dbReference type="NCBI Taxonomy" id="258051"/>
    <lineage>
        <taxon>Bacteria</taxon>
        <taxon>Bacillati</taxon>
        <taxon>Actinomycetota</taxon>
        <taxon>Actinomycetes</taxon>
        <taxon>Kitasatosporales</taxon>
        <taxon>Streptomycetaceae</taxon>
        <taxon>Kitasatospora</taxon>
    </lineage>
</organism>
<feature type="compositionally biased region" description="Low complexity" evidence="9">
    <location>
        <begin position="1"/>
        <end position="29"/>
    </location>
</feature>
<dbReference type="Pfam" id="PF00528">
    <property type="entry name" value="BPD_transp_1"/>
    <property type="match status" value="1"/>
</dbReference>
<evidence type="ECO:0000256" key="2">
    <source>
        <dbReference type="ARBA" id="ARBA00022448"/>
    </source>
</evidence>
<dbReference type="PROSITE" id="PS50928">
    <property type="entry name" value="ABC_TM1"/>
    <property type="match status" value="1"/>
</dbReference>
<evidence type="ECO:0000256" key="1">
    <source>
        <dbReference type="ARBA" id="ARBA00004651"/>
    </source>
</evidence>
<feature type="transmembrane region" description="Helical" evidence="8">
    <location>
        <begin position="137"/>
        <end position="170"/>
    </location>
</feature>